<dbReference type="Proteomes" id="UP000578819">
    <property type="component" value="Unassembled WGS sequence"/>
</dbReference>
<reference evidence="2 3" key="1">
    <citation type="submission" date="2020-08" db="EMBL/GenBank/DDBJ databases">
        <title>Sequencing the genomes of 1000 actinobacteria strains.</title>
        <authorList>
            <person name="Klenk H.-P."/>
        </authorList>
    </citation>
    <scope>NUCLEOTIDE SEQUENCE [LARGE SCALE GENOMIC DNA]</scope>
    <source>
        <strain evidence="2 3">DSM 45886</strain>
    </source>
</reference>
<feature type="transmembrane region" description="Helical" evidence="1">
    <location>
        <begin position="92"/>
        <end position="113"/>
    </location>
</feature>
<dbReference type="InterPro" id="IPR008407">
    <property type="entry name" value="Brnchd-chn_aa_trnsp_AzlD"/>
</dbReference>
<keyword evidence="3" id="KW-1185">Reference proteome</keyword>
<evidence type="ECO:0000313" key="2">
    <source>
        <dbReference type="EMBL" id="MBB4961084.1"/>
    </source>
</evidence>
<organism evidence="2 3">
    <name type="scientific">Micromonospora polyrhachis</name>
    <dbReference type="NCBI Taxonomy" id="1282883"/>
    <lineage>
        <taxon>Bacteria</taxon>
        <taxon>Bacillati</taxon>
        <taxon>Actinomycetota</taxon>
        <taxon>Actinomycetes</taxon>
        <taxon>Micromonosporales</taxon>
        <taxon>Micromonosporaceae</taxon>
        <taxon>Micromonospora</taxon>
    </lineage>
</organism>
<comment type="caution">
    <text evidence="2">The sequence shown here is derived from an EMBL/GenBank/DDBJ whole genome shotgun (WGS) entry which is preliminary data.</text>
</comment>
<accession>A0A7W7WRM5</accession>
<keyword evidence="1" id="KW-0472">Membrane</keyword>
<proteinExistence type="predicted"/>
<evidence type="ECO:0000313" key="3">
    <source>
        <dbReference type="Proteomes" id="UP000578819"/>
    </source>
</evidence>
<evidence type="ECO:0000256" key="1">
    <source>
        <dbReference type="SAM" id="Phobius"/>
    </source>
</evidence>
<feature type="transmembrane region" description="Helical" evidence="1">
    <location>
        <begin position="52"/>
        <end position="72"/>
    </location>
</feature>
<keyword evidence="1" id="KW-1133">Transmembrane helix</keyword>
<sequence>MVTGLSATADTASPQPVVLVAVILALAVGTYAFRLVGVLLQDRLDLPGWLRQLLPVAAAALLAALAATATLTEGGAFAGVARPVGVLVGLGLAWFRAQFVLVVVAAAATTALLRLAGVP</sequence>
<gene>
    <name evidence="2" type="ORF">FHR38_004817</name>
</gene>
<name>A0A7W7WRM5_9ACTN</name>
<dbReference type="Pfam" id="PF05437">
    <property type="entry name" value="AzlD"/>
    <property type="match status" value="1"/>
</dbReference>
<protein>
    <submittedName>
        <fullName evidence="2">Branched-subunit amino acid transport protein</fullName>
    </submittedName>
</protein>
<keyword evidence="1" id="KW-0812">Transmembrane</keyword>
<dbReference type="EMBL" id="JACHJW010000001">
    <property type="protein sequence ID" value="MBB4961084.1"/>
    <property type="molecule type" value="Genomic_DNA"/>
</dbReference>
<dbReference type="AlphaFoldDB" id="A0A7W7WRM5"/>
<feature type="transmembrane region" description="Helical" evidence="1">
    <location>
        <begin position="17"/>
        <end position="40"/>
    </location>
</feature>